<evidence type="ECO:0000313" key="6">
    <source>
        <dbReference type="Proteomes" id="UP001500325"/>
    </source>
</evidence>
<dbReference type="Pfam" id="PF01613">
    <property type="entry name" value="Flavin_Reduct"/>
    <property type="match status" value="1"/>
</dbReference>
<comment type="similarity">
    <text evidence="1">Belongs to the non-flavoprotein flavin reductase family.</text>
</comment>
<dbReference type="InterPro" id="IPR012349">
    <property type="entry name" value="Split_barrel_FMN-bd"/>
</dbReference>
<proteinExistence type="inferred from homology"/>
<dbReference type="Gene3D" id="2.30.110.10">
    <property type="entry name" value="Electron Transport, Fmn-binding Protein, Chain A"/>
    <property type="match status" value="1"/>
</dbReference>
<accession>A0ABP8WCL1</accession>
<organism evidence="5 6">
    <name type="scientific">Pseudonocardia yuanmonensis</name>
    <dbReference type="NCBI Taxonomy" id="1095914"/>
    <lineage>
        <taxon>Bacteria</taxon>
        <taxon>Bacillati</taxon>
        <taxon>Actinomycetota</taxon>
        <taxon>Actinomycetes</taxon>
        <taxon>Pseudonocardiales</taxon>
        <taxon>Pseudonocardiaceae</taxon>
        <taxon>Pseudonocardia</taxon>
    </lineage>
</organism>
<protein>
    <recommendedName>
        <fullName evidence="4">Flavin reductase like domain-containing protein</fullName>
    </recommendedName>
</protein>
<gene>
    <name evidence="5" type="ORF">GCM10023215_20190</name>
</gene>
<evidence type="ECO:0000256" key="3">
    <source>
        <dbReference type="SAM" id="MobiDB-lite"/>
    </source>
</evidence>
<reference evidence="6" key="1">
    <citation type="journal article" date="2019" name="Int. J. Syst. Evol. Microbiol.">
        <title>The Global Catalogue of Microorganisms (GCM) 10K type strain sequencing project: providing services to taxonomists for standard genome sequencing and annotation.</title>
        <authorList>
            <consortium name="The Broad Institute Genomics Platform"/>
            <consortium name="The Broad Institute Genome Sequencing Center for Infectious Disease"/>
            <person name="Wu L."/>
            <person name="Ma J."/>
        </authorList>
    </citation>
    <scope>NUCLEOTIDE SEQUENCE [LARGE SCALE GENOMIC DNA]</scope>
    <source>
        <strain evidence="6">JCM 18055</strain>
    </source>
</reference>
<name>A0ABP8WCL1_9PSEU</name>
<sequence length="265" mass="28014">MFTSRPADATPTAQERLPGTSGLLVDGNFAEPAENAAVNGVRPGGSCDPPRVTVPTASTPEGAGRSGSGPDGLGSPPDRPAQHILSDGQAASFHASHTRMDFPLFDPVVDETQLRRAFSSFPSGVAAVCTRVDDLPVGVAASSFTTVSVEPPLVSVNMRHESTTWPLLRAGRRLGLSVLALGQEDICRRLAGDAAHRFDGTDWMGHADGGVFIEGATMWLDCSLHAEIPAGDHDVVLLRIHGIRVSPETEPLVFHGSRFRRLATI</sequence>
<dbReference type="InterPro" id="IPR002563">
    <property type="entry name" value="Flavin_Rdtase-like_dom"/>
</dbReference>
<feature type="domain" description="Flavin reductase like" evidence="4">
    <location>
        <begin position="118"/>
        <end position="261"/>
    </location>
</feature>
<evidence type="ECO:0000259" key="4">
    <source>
        <dbReference type="SMART" id="SM00903"/>
    </source>
</evidence>
<evidence type="ECO:0000256" key="1">
    <source>
        <dbReference type="ARBA" id="ARBA00008898"/>
    </source>
</evidence>
<evidence type="ECO:0000256" key="2">
    <source>
        <dbReference type="ARBA" id="ARBA00023002"/>
    </source>
</evidence>
<comment type="caution">
    <text evidence="5">The sequence shown here is derived from an EMBL/GenBank/DDBJ whole genome shotgun (WGS) entry which is preliminary data.</text>
</comment>
<evidence type="ECO:0000313" key="5">
    <source>
        <dbReference type="EMBL" id="GAA4685112.1"/>
    </source>
</evidence>
<dbReference type="InterPro" id="IPR050268">
    <property type="entry name" value="NADH-dep_flavin_reductase"/>
</dbReference>
<keyword evidence="6" id="KW-1185">Reference proteome</keyword>
<keyword evidence="2" id="KW-0560">Oxidoreductase</keyword>
<dbReference type="PANTHER" id="PTHR30466:SF11">
    <property type="entry name" value="FLAVIN-DEPENDENT MONOOXYGENASE, REDUCTASE SUBUNIT HSAB"/>
    <property type="match status" value="1"/>
</dbReference>
<dbReference type="Proteomes" id="UP001500325">
    <property type="component" value="Unassembled WGS sequence"/>
</dbReference>
<dbReference type="PANTHER" id="PTHR30466">
    <property type="entry name" value="FLAVIN REDUCTASE"/>
    <property type="match status" value="1"/>
</dbReference>
<dbReference type="SMART" id="SM00903">
    <property type="entry name" value="Flavin_Reduct"/>
    <property type="match status" value="1"/>
</dbReference>
<dbReference type="SUPFAM" id="SSF50475">
    <property type="entry name" value="FMN-binding split barrel"/>
    <property type="match status" value="1"/>
</dbReference>
<dbReference type="EMBL" id="BAABIC010000005">
    <property type="protein sequence ID" value="GAA4685112.1"/>
    <property type="molecule type" value="Genomic_DNA"/>
</dbReference>
<feature type="region of interest" description="Disordered" evidence="3">
    <location>
        <begin position="1"/>
        <end position="84"/>
    </location>
</feature>